<comment type="caution">
    <text evidence="1">Lacks conserved residue(s) required for the propagation of feature annotation.</text>
</comment>
<sequence>MAAIIWLDKSFCQKCEVDLSNGSCSPGICHGSSQCTNKNSAIVCKNCSFEAWSTEMCQLKTRNFDRGTYLTFPSLRQRHRLSISIKFATQERHALLLYNGRYNDEHDFISLEIINAQLLFSFSLGGQVSQVPTFVAGGVSDGQWHTAEVNYFNRSAVLSVDDCDVGISLKYGKHLRNYLCANITTQQLEKRIRKNPTFIPLEQGVQPAALYWRSQVESIAELSSDHNPLLISFDTNIRFAFPKRNVRTDWEVFQELLSPAHYTFQPITARTGEDVETQVADLTDRILHDHALASKPIRNENTFYVNNEIRSLMKERNRARKVWQFSRNPNDKRVLNNIQNRLHRKIVAFQNKTWEDELHALVPEDGSLWEKSKELRSMKTPVFALNGRAGIAHTDSDKAEVLACSLETKFQENNITNPQGRS</sequence>
<evidence type="ECO:0000313" key="4">
    <source>
        <dbReference type="Proteomes" id="UP000886998"/>
    </source>
</evidence>
<reference evidence="3" key="1">
    <citation type="submission" date="2020-08" db="EMBL/GenBank/DDBJ databases">
        <title>Multicomponent nature underlies the extraordinary mechanical properties of spider dragline silk.</title>
        <authorList>
            <person name="Kono N."/>
            <person name="Nakamura H."/>
            <person name="Mori M."/>
            <person name="Yoshida Y."/>
            <person name="Ohtoshi R."/>
            <person name="Malay A.D."/>
            <person name="Moran D.A.P."/>
            <person name="Tomita M."/>
            <person name="Numata K."/>
            <person name="Arakawa K."/>
        </authorList>
    </citation>
    <scope>NUCLEOTIDE SEQUENCE</scope>
</reference>
<dbReference type="InterPro" id="IPR050372">
    <property type="entry name" value="Neurexin-related_CASP"/>
</dbReference>
<dbReference type="Proteomes" id="UP000886998">
    <property type="component" value="Unassembled WGS sequence"/>
</dbReference>
<evidence type="ECO:0000256" key="1">
    <source>
        <dbReference type="PROSITE-ProRule" id="PRU00122"/>
    </source>
</evidence>
<accession>A0A8X7CS03</accession>
<dbReference type="InterPro" id="IPR001791">
    <property type="entry name" value="Laminin_G"/>
</dbReference>
<dbReference type="Pfam" id="PF02210">
    <property type="entry name" value="Laminin_G_2"/>
    <property type="match status" value="1"/>
</dbReference>
<name>A0A8X7CS03_9ARAC</name>
<dbReference type="CDD" id="cd00110">
    <property type="entry name" value="LamG"/>
    <property type="match status" value="1"/>
</dbReference>
<dbReference type="PROSITE" id="PS50025">
    <property type="entry name" value="LAM_G_DOMAIN"/>
    <property type="match status" value="1"/>
</dbReference>
<dbReference type="EMBL" id="BMAV01023379">
    <property type="protein sequence ID" value="GFY79053.1"/>
    <property type="molecule type" value="Genomic_DNA"/>
</dbReference>
<evidence type="ECO:0000259" key="2">
    <source>
        <dbReference type="PROSITE" id="PS50025"/>
    </source>
</evidence>
<keyword evidence="4" id="KW-1185">Reference proteome</keyword>
<dbReference type="AlphaFoldDB" id="A0A8X7CS03"/>
<proteinExistence type="predicted"/>
<keyword evidence="3" id="KW-0675">Receptor</keyword>
<dbReference type="OrthoDB" id="6419138at2759"/>
<protein>
    <submittedName>
        <fullName evidence="3">Cadherin EGF LAG seven-pass G-type receptor 2</fullName>
    </submittedName>
</protein>
<dbReference type="SUPFAM" id="SSF49899">
    <property type="entry name" value="Concanavalin A-like lectins/glucanases"/>
    <property type="match status" value="1"/>
</dbReference>
<dbReference type="PANTHER" id="PTHR15036:SF83">
    <property type="entry name" value="AGRIN"/>
    <property type="match status" value="1"/>
</dbReference>
<comment type="caution">
    <text evidence="3">The sequence shown here is derived from an EMBL/GenBank/DDBJ whole genome shotgun (WGS) entry which is preliminary data.</text>
</comment>
<dbReference type="Gene3D" id="2.60.120.200">
    <property type="match status" value="1"/>
</dbReference>
<evidence type="ECO:0000313" key="3">
    <source>
        <dbReference type="EMBL" id="GFY79053.1"/>
    </source>
</evidence>
<organism evidence="3 4">
    <name type="scientific">Trichonephila inaurata madagascariensis</name>
    <dbReference type="NCBI Taxonomy" id="2747483"/>
    <lineage>
        <taxon>Eukaryota</taxon>
        <taxon>Metazoa</taxon>
        <taxon>Ecdysozoa</taxon>
        <taxon>Arthropoda</taxon>
        <taxon>Chelicerata</taxon>
        <taxon>Arachnida</taxon>
        <taxon>Araneae</taxon>
        <taxon>Araneomorphae</taxon>
        <taxon>Entelegynae</taxon>
        <taxon>Araneoidea</taxon>
        <taxon>Nephilidae</taxon>
        <taxon>Trichonephila</taxon>
        <taxon>Trichonephila inaurata</taxon>
    </lineage>
</organism>
<feature type="domain" description="Laminin G" evidence="2">
    <location>
        <begin position="59"/>
        <end position="275"/>
    </location>
</feature>
<gene>
    <name evidence="3" type="primary">Celsr2</name>
    <name evidence="3" type="ORF">TNIN_171341</name>
</gene>
<dbReference type="SMART" id="SM00282">
    <property type="entry name" value="LamG"/>
    <property type="match status" value="1"/>
</dbReference>
<dbReference type="PANTHER" id="PTHR15036">
    <property type="entry name" value="PIKACHURIN-LIKE PROTEIN"/>
    <property type="match status" value="1"/>
</dbReference>
<dbReference type="InterPro" id="IPR013320">
    <property type="entry name" value="ConA-like_dom_sf"/>
</dbReference>